<dbReference type="GO" id="GO:0005840">
    <property type="term" value="C:ribosome"/>
    <property type="evidence" value="ECO:0007669"/>
    <property type="project" value="UniProtKB-KW"/>
</dbReference>
<evidence type="ECO:0000256" key="2">
    <source>
        <dbReference type="ARBA" id="ARBA00010741"/>
    </source>
</evidence>
<name>A0AAN7TR24_9PEZI</name>
<evidence type="ECO:0000256" key="5">
    <source>
        <dbReference type="ARBA" id="ARBA00023128"/>
    </source>
</evidence>
<dbReference type="GO" id="GO:0000150">
    <property type="term" value="F:DNA strand exchange activity"/>
    <property type="evidence" value="ECO:0007669"/>
    <property type="project" value="InterPro"/>
</dbReference>
<comment type="subcellular location">
    <subcellularLocation>
        <location evidence="1">Mitochondrion</location>
    </subcellularLocation>
</comment>
<dbReference type="GO" id="GO:0003735">
    <property type="term" value="F:structural constituent of ribosome"/>
    <property type="evidence" value="ECO:0007669"/>
    <property type="project" value="TreeGrafter"/>
</dbReference>
<evidence type="ECO:0000256" key="1">
    <source>
        <dbReference type="ARBA" id="ARBA00004173"/>
    </source>
</evidence>
<dbReference type="PANTHER" id="PTHR28184">
    <property type="entry name" value="MITOCHONDRIAL HOMOLOGOUS RECOMBINATION PROTEIN 1"/>
    <property type="match status" value="1"/>
</dbReference>
<dbReference type="Pfam" id="PF12829">
    <property type="entry name" value="Mhr1"/>
    <property type="match status" value="1"/>
</dbReference>
<dbReference type="AlphaFoldDB" id="A0AAN7TR24"/>
<keyword evidence="7" id="KW-0687">Ribonucleoprotein</keyword>
<dbReference type="Proteomes" id="UP001310890">
    <property type="component" value="Unassembled WGS sequence"/>
</dbReference>
<comment type="similarity">
    <text evidence="2">Belongs to the mitochondrion-specific ribosomal protein mL67 family.</text>
</comment>
<reference evidence="10" key="1">
    <citation type="submission" date="2023-08" db="EMBL/GenBank/DDBJ databases">
        <title>Black Yeasts Isolated from many extreme environments.</title>
        <authorList>
            <person name="Coleine C."/>
            <person name="Stajich J.E."/>
            <person name="Selbmann L."/>
        </authorList>
    </citation>
    <scope>NUCLEOTIDE SEQUENCE</scope>
    <source>
        <strain evidence="10">CCFEE 5401</strain>
    </source>
</reference>
<feature type="coiled-coil region" evidence="9">
    <location>
        <begin position="379"/>
        <end position="431"/>
    </location>
</feature>
<keyword evidence="9" id="KW-0175">Coiled coil</keyword>
<protein>
    <recommendedName>
        <fullName evidence="8">Large ribosomal subunit protein mL67</fullName>
    </recommendedName>
</protein>
<keyword evidence="3" id="KW-0689">Ribosomal protein</keyword>
<evidence type="ECO:0000313" key="11">
    <source>
        <dbReference type="Proteomes" id="UP001310890"/>
    </source>
</evidence>
<sequence>MRKVRLSGPPVAEHGRYIYAYCNVRTNQVVYSLTQTLNSNAALRQLPDLGANNKPTSIRKDLWKPLYTLALPSSAPADLAQGLDAFHRLREYRKLRELCWEPPAALSQPYSDVDIEHERKKLQERGGGKKESVYDVIKRRKKGLRVGMVMNQRAKSVADLAAILLAQEKRGQDVEEAVVEERNRDRRNEVEVMLGLAKEAEEGGLGKMDEMIQALQKRTEDPSDALEGTSRGQLRRELYRVYAKKAKIAFAVQAVEDAKSAWSQQGAEGEMQQQEEMAVIDTDSLTPPSKPDFLDRPAKQLAKRFAQNAAQAERGALAAVDASIREAQTELAKMELSEKSEVVWRAQLRVRRVMREQMRLAHEVSHTQFKHGIMDQAQIKNIVRRLRELNLELAQKDVDEVKQVGEEGKLLSSLQQQVKECEDALQRGSMEEVHEDVGAYKRSDVRLSQLATTEQAAAVREYLRKAQTAFADLDNLGTFPQPPPSFSGLTTAELQSAKETFNPTRFSSNPTFAIKATEITTALDDALLMSSLPEWADHLPSFPTRSDATLPKRGPLRQKHKRLNTPIWSTEGVKVKWANLMDVEFAGMWPANVAHEPMGWTRYAAPRGDEEAVNDVAGLSRVPLAEVDAVEAQGEEFDYESRIGRERVRSREDVSFEAGQRRQFVKGVQSRILERVRKLEEGRERKRRVRVGLDSAVTVGQSEEQAGRRGVEV</sequence>
<keyword evidence="4" id="KW-0805">Transcription regulation</keyword>
<evidence type="ECO:0000256" key="3">
    <source>
        <dbReference type="ARBA" id="ARBA00022980"/>
    </source>
</evidence>
<accession>A0AAN7TR24</accession>
<evidence type="ECO:0000313" key="10">
    <source>
        <dbReference type="EMBL" id="KAK5118938.1"/>
    </source>
</evidence>
<evidence type="ECO:0000256" key="9">
    <source>
        <dbReference type="SAM" id="Coils"/>
    </source>
</evidence>
<organism evidence="10 11">
    <name type="scientific">Meristemomyces frigidus</name>
    <dbReference type="NCBI Taxonomy" id="1508187"/>
    <lineage>
        <taxon>Eukaryota</taxon>
        <taxon>Fungi</taxon>
        <taxon>Dikarya</taxon>
        <taxon>Ascomycota</taxon>
        <taxon>Pezizomycotina</taxon>
        <taxon>Dothideomycetes</taxon>
        <taxon>Dothideomycetidae</taxon>
        <taxon>Mycosphaerellales</taxon>
        <taxon>Teratosphaeriaceae</taxon>
        <taxon>Meristemomyces</taxon>
    </lineage>
</organism>
<evidence type="ECO:0000256" key="4">
    <source>
        <dbReference type="ARBA" id="ARBA00023015"/>
    </source>
</evidence>
<proteinExistence type="inferred from homology"/>
<dbReference type="PANTHER" id="PTHR28184:SF1">
    <property type="entry name" value="LARGE RIBOSOMAL SUBUNIT PROTEIN ML67"/>
    <property type="match status" value="1"/>
</dbReference>
<evidence type="ECO:0000256" key="6">
    <source>
        <dbReference type="ARBA" id="ARBA00023163"/>
    </source>
</evidence>
<dbReference type="InterPro" id="IPR024629">
    <property type="entry name" value="Ribosomal_mL67"/>
</dbReference>
<dbReference type="EMBL" id="JAVRRL010000001">
    <property type="protein sequence ID" value="KAK5118938.1"/>
    <property type="molecule type" value="Genomic_DNA"/>
</dbReference>
<keyword evidence="6" id="KW-0804">Transcription</keyword>
<dbReference type="GO" id="GO:1990904">
    <property type="term" value="C:ribonucleoprotein complex"/>
    <property type="evidence" value="ECO:0007669"/>
    <property type="project" value="UniProtKB-KW"/>
</dbReference>
<dbReference type="GO" id="GO:0005739">
    <property type="term" value="C:mitochondrion"/>
    <property type="evidence" value="ECO:0007669"/>
    <property type="project" value="UniProtKB-SubCell"/>
</dbReference>
<comment type="caution">
    <text evidence="10">The sequence shown here is derived from an EMBL/GenBank/DDBJ whole genome shotgun (WGS) entry which is preliminary data.</text>
</comment>
<evidence type="ECO:0000256" key="8">
    <source>
        <dbReference type="ARBA" id="ARBA00035185"/>
    </source>
</evidence>
<gene>
    <name evidence="10" type="ORF">LTR62_000149</name>
</gene>
<dbReference type="GO" id="GO:0003697">
    <property type="term" value="F:single-stranded DNA binding"/>
    <property type="evidence" value="ECO:0007669"/>
    <property type="project" value="InterPro"/>
</dbReference>
<keyword evidence="5" id="KW-0496">Mitochondrion</keyword>
<evidence type="ECO:0000256" key="7">
    <source>
        <dbReference type="ARBA" id="ARBA00023274"/>
    </source>
</evidence>